<dbReference type="Proteomes" id="UP000004507">
    <property type="component" value="Unassembled WGS sequence"/>
</dbReference>
<name>A3V4Y0_9RHOB</name>
<organism evidence="1 2">
    <name type="scientific">Yoonia vestfoldensis SKA53</name>
    <dbReference type="NCBI Taxonomy" id="314232"/>
    <lineage>
        <taxon>Bacteria</taxon>
        <taxon>Pseudomonadati</taxon>
        <taxon>Pseudomonadota</taxon>
        <taxon>Alphaproteobacteria</taxon>
        <taxon>Rhodobacterales</taxon>
        <taxon>Paracoccaceae</taxon>
        <taxon>Yoonia</taxon>
    </lineage>
</organism>
<reference evidence="1 2" key="1">
    <citation type="submission" date="2006-01" db="EMBL/GenBank/DDBJ databases">
        <authorList>
            <person name="Hagstrom A."/>
            <person name="Ferriera S."/>
            <person name="Johnson J."/>
            <person name="Kravitz S."/>
            <person name="Halpern A."/>
            <person name="Remington K."/>
            <person name="Beeson K."/>
            <person name="Tran B."/>
            <person name="Rogers Y.-H."/>
            <person name="Friedman R."/>
            <person name="Venter J.C."/>
        </authorList>
    </citation>
    <scope>NUCLEOTIDE SEQUENCE [LARGE SCALE GENOMIC DNA]</scope>
    <source>
        <strain evidence="1 2">SKA53</strain>
    </source>
</reference>
<proteinExistence type="predicted"/>
<dbReference type="AlphaFoldDB" id="A3V4Y0"/>
<sequence length="64" mass="6819">MTRLIVISVFCAAFAAPVASLIISRPSLTNPPLMTPNAENPQSCSVTDAVIEICALPLDRPRQP</sequence>
<evidence type="ECO:0000313" key="1">
    <source>
        <dbReference type="EMBL" id="EAQ06698.1"/>
    </source>
</evidence>
<evidence type="ECO:0000313" key="2">
    <source>
        <dbReference type="Proteomes" id="UP000004507"/>
    </source>
</evidence>
<dbReference type="STRING" id="314232.SKA53_14161"/>
<accession>A3V4Y0</accession>
<dbReference type="HOGENOM" id="CLU_2862449_0_0_5"/>
<gene>
    <name evidence="1" type="ORF">SKA53_14161</name>
</gene>
<comment type="caution">
    <text evidence="1">The sequence shown here is derived from an EMBL/GenBank/DDBJ whole genome shotgun (WGS) entry which is preliminary data.</text>
</comment>
<keyword evidence="2" id="KW-1185">Reference proteome</keyword>
<dbReference type="EMBL" id="AAMS01000004">
    <property type="protein sequence ID" value="EAQ06698.1"/>
    <property type="molecule type" value="Genomic_DNA"/>
</dbReference>
<protein>
    <submittedName>
        <fullName evidence="1">Uncharacterized protein</fullName>
    </submittedName>
</protein>